<dbReference type="EMBL" id="QTSX02004997">
    <property type="protein sequence ID" value="KAJ9062627.1"/>
    <property type="molecule type" value="Genomic_DNA"/>
</dbReference>
<accession>A0ACC2SKG2</accession>
<sequence length="99" mass="10115">MTLSSKENAPLMPTTPVSTHYSPSSTTSAKIMPGPSNPATTARYAKAPRPASPASSRTLPTPPKTQTSPKGCARKIPSTALPLARTAGSQDATTTPGKP</sequence>
<evidence type="ECO:0000313" key="1">
    <source>
        <dbReference type="EMBL" id="KAJ9062627.1"/>
    </source>
</evidence>
<keyword evidence="2" id="KW-1185">Reference proteome</keyword>
<reference evidence="1" key="1">
    <citation type="submission" date="2022-04" db="EMBL/GenBank/DDBJ databases">
        <title>Genome of the entomopathogenic fungus Entomophthora muscae.</title>
        <authorList>
            <person name="Elya C."/>
            <person name="Lovett B.R."/>
            <person name="Lee E."/>
            <person name="Macias A.M."/>
            <person name="Hajek A.E."/>
            <person name="De Bivort B.L."/>
            <person name="Kasson M.T."/>
            <person name="De Fine Licht H.H."/>
            <person name="Stajich J.E."/>
        </authorList>
    </citation>
    <scope>NUCLEOTIDE SEQUENCE</scope>
    <source>
        <strain evidence="1">Berkeley</strain>
    </source>
</reference>
<evidence type="ECO:0000313" key="2">
    <source>
        <dbReference type="Proteomes" id="UP001165960"/>
    </source>
</evidence>
<organism evidence="1 2">
    <name type="scientific">Entomophthora muscae</name>
    <dbReference type="NCBI Taxonomy" id="34485"/>
    <lineage>
        <taxon>Eukaryota</taxon>
        <taxon>Fungi</taxon>
        <taxon>Fungi incertae sedis</taxon>
        <taxon>Zoopagomycota</taxon>
        <taxon>Entomophthoromycotina</taxon>
        <taxon>Entomophthoromycetes</taxon>
        <taxon>Entomophthorales</taxon>
        <taxon>Entomophthoraceae</taxon>
        <taxon>Entomophthora</taxon>
    </lineage>
</organism>
<protein>
    <submittedName>
        <fullName evidence="1">Uncharacterized protein</fullName>
    </submittedName>
</protein>
<gene>
    <name evidence="1" type="ORF">DSO57_1008647</name>
</gene>
<name>A0ACC2SKG2_9FUNG</name>
<proteinExistence type="predicted"/>
<dbReference type="Proteomes" id="UP001165960">
    <property type="component" value="Unassembled WGS sequence"/>
</dbReference>
<comment type="caution">
    <text evidence="1">The sequence shown here is derived from an EMBL/GenBank/DDBJ whole genome shotgun (WGS) entry which is preliminary data.</text>
</comment>